<dbReference type="AlphaFoldDB" id="A0A815QAH1"/>
<dbReference type="Proteomes" id="UP000663829">
    <property type="component" value="Unassembled WGS sequence"/>
</dbReference>
<dbReference type="EMBL" id="CAJNOQ010019977">
    <property type="protein sequence ID" value="CAF1460684.1"/>
    <property type="molecule type" value="Genomic_DNA"/>
</dbReference>
<gene>
    <name evidence="3" type="ORF">GPM918_LOCUS35069</name>
    <name evidence="2" type="ORF">OVA965_LOCUS26212</name>
    <name evidence="5" type="ORF">SRO942_LOCUS35782</name>
    <name evidence="4" type="ORF">TMI583_LOCUS26952</name>
</gene>
<dbReference type="InterPro" id="IPR036770">
    <property type="entry name" value="Ankyrin_rpt-contain_sf"/>
</dbReference>
<dbReference type="Proteomes" id="UP000682733">
    <property type="component" value="Unassembled WGS sequence"/>
</dbReference>
<dbReference type="Gene3D" id="3.90.176.10">
    <property type="entry name" value="Toxin ADP-ribosyltransferase, Chain A, domain 1"/>
    <property type="match status" value="1"/>
</dbReference>
<proteinExistence type="predicted"/>
<dbReference type="Proteomes" id="UP000681722">
    <property type="component" value="Unassembled WGS sequence"/>
</dbReference>
<sequence>MNADGAFSELYLACESGDNEQVKNICSQADADFVSLNKIESNGNTALHIASSLGRKEIVRFLLTDVGVIRYRLNTEGLTAYQVAKDDEVRQLFRRLLPDQMDRYCQSVQDVDDVQITQYSPEDNDGSLNIDNDENNEVSNDTSICDKYIDGYTSPFDILGTQTHTALMIKYLPKTRLRLIAMRFENLIGRFQGESPTKHSTDAILRQEFQTVIDQYVKPQHSQYKKACYLLDAYFSVKQIDPLIRLYTLSTPFYSKTEKKQNPLGFAMLCHLKSLEARYFQGVVYRGVVATQKCFQAYKWALKQKSCCLTNKTFWSTSADPNVARMYMNNQTNTDQLNILFIIQFCQRTEMAIRLSAIPESGLTCLSEFEDEEEVLVLPEAIFRVVAIEKDGFTLRAYTIRLENILIPVFSRRRLFKDVVREGSKQLREKYRKYRNKN</sequence>
<evidence type="ECO:0000313" key="2">
    <source>
        <dbReference type="EMBL" id="CAF1249555.1"/>
    </source>
</evidence>
<keyword evidence="1" id="KW-0040">ANK repeat</keyword>
<accession>A0A815QAH1</accession>
<dbReference type="Proteomes" id="UP000677228">
    <property type="component" value="Unassembled WGS sequence"/>
</dbReference>
<comment type="caution">
    <text evidence="3">The sequence shown here is derived from an EMBL/GenBank/DDBJ whole genome shotgun (WGS) entry which is preliminary data.</text>
</comment>
<dbReference type="SUPFAM" id="SSF56399">
    <property type="entry name" value="ADP-ribosylation"/>
    <property type="match status" value="1"/>
</dbReference>
<dbReference type="PROSITE" id="PS50297">
    <property type="entry name" value="ANK_REP_REGION"/>
    <property type="match status" value="1"/>
</dbReference>
<dbReference type="EMBL" id="CAJNOK010016681">
    <property type="protein sequence ID" value="CAF1249555.1"/>
    <property type="molecule type" value="Genomic_DNA"/>
</dbReference>
<reference evidence="3" key="1">
    <citation type="submission" date="2021-02" db="EMBL/GenBank/DDBJ databases">
        <authorList>
            <person name="Nowell W R."/>
        </authorList>
    </citation>
    <scope>NUCLEOTIDE SEQUENCE</scope>
</reference>
<evidence type="ECO:0000313" key="6">
    <source>
        <dbReference type="Proteomes" id="UP000663829"/>
    </source>
</evidence>
<feature type="repeat" description="ANK" evidence="1">
    <location>
        <begin position="42"/>
        <end position="63"/>
    </location>
</feature>
<dbReference type="Gene3D" id="1.25.40.20">
    <property type="entry name" value="Ankyrin repeat-containing domain"/>
    <property type="match status" value="1"/>
</dbReference>
<organism evidence="3 6">
    <name type="scientific">Didymodactylos carnosus</name>
    <dbReference type="NCBI Taxonomy" id="1234261"/>
    <lineage>
        <taxon>Eukaryota</taxon>
        <taxon>Metazoa</taxon>
        <taxon>Spiralia</taxon>
        <taxon>Gnathifera</taxon>
        <taxon>Rotifera</taxon>
        <taxon>Eurotatoria</taxon>
        <taxon>Bdelloidea</taxon>
        <taxon>Philodinida</taxon>
        <taxon>Philodinidae</taxon>
        <taxon>Didymodactylos</taxon>
    </lineage>
</organism>
<evidence type="ECO:0008006" key="7">
    <source>
        <dbReference type="Google" id="ProtNLM"/>
    </source>
</evidence>
<evidence type="ECO:0000313" key="3">
    <source>
        <dbReference type="EMBL" id="CAF1460684.1"/>
    </source>
</evidence>
<evidence type="ECO:0000256" key="1">
    <source>
        <dbReference type="PROSITE-ProRule" id="PRU00023"/>
    </source>
</evidence>
<dbReference type="InterPro" id="IPR002110">
    <property type="entry name" value="Ankyrin_rpt"/>
</dbReference>
<protein>
    <recommendedName>
        <fullName evidence="7">Mono(ADP-ribosyl)transferase</fullName>
    </recommendedName>
</protein>
<dbReference type="OrthoDB" id="448455at2759"/>
<dbReference type="SUPFAM" id="SSF48403">
    <property type="entry name" value="Ankyrin repeat"/>
    <property type="match status" value="1"/>
</dbReference>
<dbReference type="EMBL" id="CAJOBA010038233">
    <property type="protein sequence ID" value="CAF4057207.1"/>
    <property type="molecule type" value="Genomic_DNA"/>
</dbReference>
<evidence type="ECO:0000313" key="5">
    <source>
        <dbReference type="EMBL" id="CAF4331030.1"/>
    </source>
</evidence>
<evidence type="ECO:0000313" key="4">
    <source>
        <dbReference type="EMBL" id="CAF4057207.1"/>
    </source>
</evidence>
<keyword evidence="6" id="KW-1185">Reference proteome</keyword>
<dbReference type="PROSITE" id="PS50088">
    <property type="entry name" value="ANK_REPEAT"/>
    <property type="match status" value="1"/>
</dbReference>
<dbReference type="Pfam" id="PF12796">
    <property type="entry name" value="Ank_2"/>
    <property type="match status" value="1"/>
</dbReference>
<dbReference type="EMBL" id="CAJOBC010085432">
    <property type="protein sequence ID" value="CAF4331030.1"/>
    <property type="molecule type" value="Genomic_DNA"/>
</dbReference>
<name>A0A815QAH1_9BILA</name>